<evidence type="ECO:0000256" key="1">
    <source>
        <dbReference type="ARBA" id="ARBA00009570"/>
    </source>
</evidence>
<comment type="similarity">
    <text evidence="1">Belongs to the bacterial ring-hydroxylating dioxygenase beta subunit family.</text>
</comment>
<dbReference type="OrthoDB" id="3212009at2"/>
<keyword evidence="2" id="KW-0560">Oxidoreductase</keyword>
<evidence type="ECO:0000256" key="2">
    <source>
        <dbReference type="ARBA" id="ARBA00023002"/>
    </source>
</evidence>
<protein>
    <submittedName>
        <fullName evidence="3">3-phenylpropionate/cinnamic acid dioxygenase, small subunit</fullName>
    </submittedName>
</protein>
<organism evidence="3 4">
    <name type="scientific">Geodermatophilus sabuli</name>
    <dbReference type="NCBI Taxonomy" id="1564158"/>
    <lineage>
        <taxon>Bacteria</taxon>
        <taxon>Bacillati</taxon>
        <taxon>Actinomycetota</taxon>
        <taxon>Actinomycetes</taxon>
        <taxon>Geodermatophilales</taxon>
        <taxon>Geodermatophilaceae</taxon>
        <taxon>Geodermatophilus</taxon>
    </lineage>
</organism>
<reference evidence="3 4" key="1">
    <citation type="submission" date="2017-09" db="EMBL/GenBank/DDBJ databases">
        <authorList>
            <person name="Ehlers B."/>
            <person name="Leendertz F.H."/>
        </authorList>
    </citation>
    <scope>NUCLEOTIDE SEQUENCE [LARGE SCALE GENOMIC DNA]</scope>
    <source>
        <strain evidence="3 4">DSM 46844</strain>
    </source>
</reference>
<dbReference type="InterPro" id="IPR032710">
    <property type="entry name" value="NTF2-like_dom_sf"/>
</dbReference>
<dbReference type="InterPro" id="IPR000391">
    <property type="entry name" value="Rng_hydr_dOase-bsu"/>
</dbReference>
<dbReference type="Gene3D" id="3.10.450.50">
    <property type="match status" value="1"/>
</dbReference>
<dbReference type="Pfam" id="PF00866">
    <property type="entry name" value="Ring_hydroxyl_B"/>
    <property type="match status" value="1"/>
</dbReference>
<keyword evidence="3" id="KW-0223">Dioxygenase</keyword>
<dbReference type="GO" id="GO:0051213">
    <property type="term" value="F:dioxygenase activity"/>
    <property type="evidence" value="ECO:0007669"/>
    <property type="project" value="UniProtKB-KW"/>
</dbReference>
<dbReference type="CDD" id="cd00667">
    <property type="entry name" value="ring_hydroxylating_dioxygenases_beta"/>
    <property type="match status" value="1"/>
</dbReference>
<dbReference type="RefSeq" id="WP_097207139.1">
    <property type="nucleotide sequence ID" value="NZ_JACHXB010000002.1"/>
</dbReference>
<name>A0A285EGF7_9ACTN</name>
<gene>
    <name evidence="3" type="ORF">SAMN06893097_10696</name>
</gene>
<dbReference type="PANTHER" id="PTHR41534:SF1">
    <property type="entry name" value="BLR3401 PROTEIN"/>
    <property type="match status" value="1"/>
</dbReference>
<keyword evidence="4" id="KW-1185">Reference proteome</keyword>
<dbReference type="GO" id="GO:0019380">
    <property type="term" value="P:3-phenylpropionate catabolic process"/>
    <property type="evidence" value="ECO:0007669"/>
    <property type="project" value="TreeGrafter"/>
</dbReference>
<evidence type="ECO:0000313" key="4">
    <source>
        <dbReference type="Proteomes" id="UP000219514"/>
    </source>
</evidence>
<dbReference type="Proteomes" id="UP000219514">
    <property type="component" value="Unassembled WGS sequence"/>
</dbReference>
<dbReference type="PANTHER" id="PTHR41534">
    <property type="entry name" value="BLR3401 PROTEIN"/>
    <property type="match status" value="1"/>
</dbReference>
<sequence length="199" mass="23008">MRLSALPPQFRDTSAHSFHADADWYDELDSFRALLADDWPAAPVEEWHLAQSFLSREARLVDEGRFNDWLDLFAGDCLYWVPVTAGGGDPRREVSHAFDDHRRLTDRVYWLRTGLAYSQIPASRTRHAITNVETVVDPEGRRLVRSTFVVHEFRAGVAKTYAGWYGHVLLPHGDDWLIRLKMVNLLDSEQYHENLTLVF</sequence>
<proteinExistence type="inferred from homology"/>
<dbReference type="AlphaFoldDB" id="A0A285EGF7"/>
<accession>A0A285EGF7</accession>
<dbReference type="SUPFAM" id="SSF54427">
    <property type="entry name" value="NTF2-like"/>
    <property type="match status" value="1"/>
</dbReference>
<evidence type="ECO:0000313" key="3">
    <source>
        <dbReference type="EMBL" id="SNX97146.1"/>
    </source>
</evidence>
<dbReference type="EMBL" id="OBDO01000006">
    <property type="protein sequence ID" value="SNX97146.1"/>
    <property type="molecule type" value="Genomic_DNA"/>
</dbReference>